<evidence type="ECO:0000313" key="5">
    <source>
        <dbReference type="Proteomes" id="UP000483820"/>
    </source>
</evidence>
<reference evidence="4 5" key="1">
    <citation type="submission" date="2019-12" db="EMBL/GenBank/DDBJ databases">
        <title>Chromosome-level assembly of the Caenorhabditis remanei genome.</title>
        <authorList>
            <person name="Teterina A.A."/>
            <person name="Willis J.H."/>
            <person name="Phillips P.C."/>
        </authorList>
    </citation>
    <scope>NUCLEOTIDE SEQUENCE [LARGE SCALE GENOMIC DNA]</scope>
    <source>
        <strain evidence="4 5">PX506</strain>
        <tissue evidence="4">Whole organism</tissue>
    </source>
</reference>
<dbReference type="FunFam" id="1.10.8.270:FF:000010">
    <property type="entry name" value="Putative USP6 N-terminal-like protein"/>
    <property type="match status" value="1"/>
</dbReference>
<feature type="domain" description="Rab-GAP TBC" evidence="3">
    <location>
        <begin position="274"/>
        <end position="465"/>
    </location>
</feature>
<gene>
    <name evidence="4" type="ORF">GCK72_007125</name>
</gene>
<accession>A0A6A5HKE9</accession>
<dbReference type="FunFam" id="1.10.472.80:FF:000019">
    <property type="entry name" value="USP6 N-terminal like"/>
    <property type="match status" value="1"/>
</dbReference>
<feature type="region of interest" description="Disordered" evidence="2">
    <location>
        <begin position="710"/>
        <end position="735"/>
    </location>
</feature>
<dbReference type="KEGG" id="crq:GCK72_007125"/>
<dbReference type="SUPFAM" id="SSF47923">
    <property type="entry name" value="Ypt/Rab-GAP domain of gyp1p"/>
    <property type="match status" value="2"/>
</dbReference>
<evidence type="ECO:0000256" key="1">
    <source>
        <dbReference type="ARBA" id="ARBA00022468"/>
    </source>
</evidence>
<dbReference type="PANTHER" id="PTHR47219:SF19">
    <property type="entry name" value="USP6 N-TERMINAL-LIKE PROTEIN ISOFORM X1"/>
    <property type="match status" value="1"/>
</dbReference>
<dbReference type="RefSeq" id="XP_053590190.1">
    <property type="nucleotide sequence ID" value="XM_053725996.1"/>
</dbReference>
<dbReference type="AlphaFoldDB" id="A0A6A5HKE9"/>
<dbReference type="Proteomes" id="UP000483820">
    <property type="component" value="Chromosome II"/>
</dbReference>
<dbReference type="Pfam" id="PF00566">
    <property type="entry name" value="RabGAP-TBC"/>
    <property type="match status" value="1"/>
</dbReference>
<feature type="compositionally biased region" description="Low complexity" evidence="2">
    <location>
        <begin position="643"/>
        <end position="653"/>
    </location>
</feature>
<feature type="compositionally biased region" description="Polar residues" evidence="2">
    <location>
        <begin position="683"/>
        <end position="696"/>
    </location>
</feature>
<keyword evidence="1" id="KW-0343">GTPase activation</keyword>
<dbReference type="PROSITE" id="PS50086">
    <property type="entry name" value="TBC_RABGAP"/>
    <property type="match status" value="1"/>
</dbReference>
<dbReference type="SMART" id="SM00164">
    <property type="entry name" value="TBC"/>
    <property type="match status" value="1"/>
</dbReference>
<feature type="region of interest" description="Disordered" evidence="2">
    <location>
        <begin position="624"/>
        <end position="697"/>
    </location>
</feature>
<feature type="region of interest" description="Disordered" evidence="2">
    <location>
        <begin position="523"/>
        <end position="542"/>
    </location>
</feature>
<feature type="compositionally biased region" description="Polar residues" evidence="2">
    <location>
        <begin position="50"/>
        <end position="67"/>
    </location>
</feature>
<dbReference type="PANTHER" id="PTHR47219">
    <property type="entry name" value="RAB GTPASE-ACTIVATING PROTEIN 1-LIKE"/>
    <property type="match status" value="1"/>
</dbReference>
<dbReference type="GO" id="GO:0031267">
    <property type="term" value="F:small GTPase binding"/>
    <property type="evidence" value="ECO:0007669"/>
    <property type="project" value="TreeGrafter"/>
</dbReference>
<feature type="compositionally biased region" description="Polar residues" evidence="2">
    <location>
        <begin position="84"/>
        <end position="95"/>
    </location>
</feature>
<feature type="compositionally biased region" description="Polar residues" evidence="2">
    <location>
        <begin position="600"/>
        <end position="609"/>
    </location>
</feature>
<evidence type="ECO:0000259" key="3">
    <source>
        <dbReference type="PROSITE" id="PS50086"/>
    </source>
</evidence>
<dbReference type="EMBL" id="WUAV01000002">
    <property type="protein sequence ID" value="KAF1767166.1"/>
    <property type="molecule type" value="Genomic_DNA"/>
</dbReference>
<dbReference type="Gene3D" id="1.10.8.270">
    <property type="entry name" value="putative rabgap domain of human tbc1 domain family member 14 like domains"/>
    <property type="match status" value="1"/>
</dbReference>
<sequence>MKSMKVPVISLDATDTDEDENNPNNFRRNGSVRKVREIQMDVAIGEAPGSPSTLDTVFSRFGRSQSLRRPPAAKSSTKKDESGTPGSSRAASPTPSFIDISPIIRTASLRVKNQLASRLSEPLKKAENRISKLLTTEPDGDDEQFQHYSLVHGLTLKGCNNNNQGEAEDAGSSSDEDDPEYLELLERDSIINRYEKGPDAVDVDAWENPDFEVYTNLDRFGFVHKKGDKTDERTDAQKRRIIKELSREKKWLKMIEVWKSGGPSKKMEDRIWKGIPEKLRIVIWPRLLGAERMKHERRDMYSELLLRARLVSKDIKQIDLDINRTYRDHLAFRKRYDVKQKSLLNVLAAYSMYNTEVGYCQGMSQIAALFLMYLDEEDAFWCLHQLMVSPKHTMHGFFVPGFPKLQRFEEHFKKILKKYKPRVYKYLEKQDIPYIYLTKWWFGCFLDRVPFSLALRLWDVFLVEGDSILLAMAYNIMKMHEKSIRKHSMESFMEFIQNDIAQDFGYSDDEVMYSLRETLTKLKGDRQHVPPPPRPEDLSEVPTKALGPILQKPMASIREEIHEIQSRRSRANSTGRSPHPKRKESARGASKGPPPVQHKWNGNASQDSIIGNGREVPFEIPTRRVTGSPAASDSYPPPHHHNGSSTTSSSALPPTGPSKRDFVQSSAAGTPTTSSTTHRYQNHHNSNPSRGGTPSAQRLRDERNGQMVLLSRASDSEPDVTSPTTNQRDGDWNSTANTQISTATSRITHSGNNITRIELDGDVSVI</sequence>
<feature type="region of interest" description="Disordered" evidence="2">
    <location>
        <begin position="563"/>
        <end position="611"/>
    </location>
</feature>
<dbReference type="CTD" id="9826173"/>
<proteinExistence type="predicted"/>
<protein>
    <recommendedName>
        <fullName evidence="3">Rab-GAP TBC domain-containing protein</fullName>
    </recommendedName>
</protein>
<dbReference type="InterPro" id="IPR035969">
    <property type="entry name" value="Rab-GAP_TBC_sf"/>
</dbReference>
<organism evidence="4 5">
    <name type="scientific">Caenorhabditis remanei</name>
    <name type="common">Caenorhabditis vulgaris</name>
    <dbReference type="NCBI Taxonomy" id="31234"/>
    <lineage>
        <taxon>Eukaryota</taxon>
        <taxon>Metazoa</taxon>
        <taxon>Ecdysozoa</taxon>
        <taxon>Nematoda</taxon>
        <taxon>Chromadorea</taxon>
        <taxon>Rhabditida</taxon>
        <taxon>Rhabditina</taxon>
        <taxon>Rhabditomorpha</taxon>
        <taxon>Rhabditoidea</taxon>
        <taxon>Rhabditidae</taxon>
        <taxon>Peloderinae</taxon>
        <taxon>Caenorhabditis</taxon>
    </lineage>
</organism>
<feature type="region of interest" description="Disordered" evidence="2">
    <location>
        <begin position="1"/>
        <end position="97"/>
    </location>
</feature>
<dbReference type="Gene3D" id="1.10.472.80">
    <property type="entry name" value="Ypt/Rab-GAP domain of gyp1p, domain 3"/>
    <property type="match status" value="1"/>
</dbReference>
<dbReference type="GO" id="GO:0005096">
    <property type="term" value="F:GTPase activator activity"/>
    <property type="evidence" value="ECO:0007669"/>
    <property type="project" value="UniProtKB-KW"/>
</dbReference>
<dbReference type="GeneID" id="9826173"/>
<name>A0A6A5HKE9_CAERE</name>
<dbReference type="InterPro" id="IPR050302">
    <property type="entry name" value="Rab_GAP_TBC_domain"/>
</dbReference>
<evidence type="ECO:0000313" key="4">
    <source>
        <dbReference type="EMBL" id="KAF1767166.1"/>
    </source>
</evidence>
<dbReference type="InterPro" id="IPR000195">
    <property type="entry name" value="Rab-GAP-TBC_dom"/>
</dbReference>
<comment type="caution">
    <text evidence="4">The sequence shown here is derived from an EMBL/GenBank/DDBJ whole genome shotgun (WGS) entry which is preliminary data.</text>
</comment>
<evidence type="ECO:0000256" key="2">
    <source>
        <dbReference type="SAM" id="MobiDB-lite"/>
    </source>
</evidence>
<feature type="compositionally biased region" description="Low complexity" evidence="2">
    <location>
        <begin position="665"/>
        <end position="677"/>
    </location>
</feature>
<feature type="compositionally biased region" description="Polar residues" evidence="2">
    <location>
        <begin position="719"/>
        <end position="735"/>
    </location>
</feature>